<evidence type="ECO:0000256" key="4">
    <source>
        <dbReference type="ARBA" id="ARBA00012350"/>
    </source>
</evidence>
<dbReference type="PANTHER" id="PTHR12145:SF36">
    <property type="entry name" value="MANNAN ENDO-1,6-ALPHA-MANNOSIDASE DCW1"/>
    <property type="match status" value="1"/>
</dbReference>
<dbReference type="Pfam" id="PF03663">
    <property type="entry name" value="Glyco_hydro_76"/>
    <property type="match status" value="1"/>
</dbReference>
<dbReference type="GeneID" id="37008001"/>
<dbReference type="GO" id="GO:0007117">
    <property type="term" value="P:budding cell bud growth"/>
    <property type="evidence" value="ECO:0007669"/>
    <property type="project" value="TreeGrafter"/>
</dbReference>
<evidence type="ECO:0000313" key="14">
    <source>
        <dbReference type="Proteomes" id="UP000244309"/>
    </source>
</evidence>
<dbReference type="GO" id="GO:0016052">
    <property type="term" value="P:carbohydrate catabolic process"/>
    <property type="evidence" value="ECO:0007669"/>
    <property type="project" value="InterPro"/>
</dbReference>
<dbReference type="OrthoDB" id="4187847at2759"/>
<gene>
    <name evidence="13" type="ORF">CXQ85_002670</name>
</gene>
<dbReference type="GO" id="GO:0009272">
    <property type="term" value="P:fungal-type cell wall biogenesis"/>
    <property type="evidence" value="ECO:0007669"/>
    <property type="project" value="TreeGrafter"/>
</dbReference>
<dbReference type="SUPFAM" id="SSF48208">
    <property type="entry name" value="Six-hairpin glycosidases"/>
    <property type="match status" value="1"/>
</dbReference>
<evidence type="ECO:0000256" key="3">
    <source>
        <dbReference type="ARBA" id="ARBA00009699"/>
    </source>
</evidence>
<dbReference type="PANTHER" id="PTHR12145">
    <property type="entry name" value="MANNAN ENDO-1,6-ALPHA-MANNOSIDASE DCW1"/>
    <property type="match status" value="1"/>
</dbReference>
<name>A0A2V1AYK5_9ASCO</name>
<evidence type="ECO:0000256" key="12">
    <source>
        <dbReference type="SAM" id="SignalP"/>
    </source>
</evidence>
<evidence type="ECO:0000256" key="5">
    <source>
        <dbReference type="ARBA" id="ARBA00022729"/>
    </source>
</evidence>
<dbReference type="Gene3D" id="1.50.10.20">
    <property type="match status" value="1"/>
</dbReference>
<comment type="subcellular location">
    <subcellularLocation>
        <location evidence="2">Endomembrane system</location>
    </subcellularLocation>
</comment>
<comment type="similarity">
    <text evidence="3 11">Belongs to the glycosyl hydrolase 76 family.</text>
</comment>
<comment type="caution">
    <text evidence="13">The sequence shown here is derived from an EMBL/GenBank/DDBJ whole genome shotgun (WGS) entry which is preliminary data.</text>
</comment>
<dbReference type="AlphaFoldDB" id="A0A2V1AYK5"/>
<evidence type="ECO:0000256" key="11">
    <source>
        <dbReference type="PIRNR" id="PIRNR016302"/>
    </source>
</evidence>
<keyword evidence="6 11" id="KW-0378">Hydrolase</keyword>
<feature type="chain" id="PRO_5015891461" description="Mannan endo-1,6-alpha-mannosidase" evidence="12">
    <location>
        <begin position="17"/>
        <end position="446"/>
    </location>
</feature>
<dbReference type="Proteomes" id="UP000244309">
    <property type="component" value="Unassembled WGS sequence"/>
</dbReference>
<organism evidence="13 14">
    <name type="scientific">Candidozyma haemuli</name>
    <dbReference type="NCBI Taxonomy" id="45357"/>
    <lineage>
        <taxon>Eukaryota</taxon>
        <taxon>Fungi</taxon>
        <taxon>Dikarya</taxon>
        <taxon>Ascomycota</taxon>
        <taxon>Saccharomycotina</taxon>
        <taxon>Pichiomycetes</taxon>
        <taxon>Metschnikowiaceae</taxon>
        <taxon>Candidozyma</taxon>
    </lineage>
</organism>
<keyword evidence="9 11" id="KW-0326">Glycosidase</keyword>
<dbReference type="STRING" id="45357.A0A2V1AYK5"/>
<dbReference type="GO" id="GO:0012505">
    <property type="term" value="C:endomembrane system"/>
    <property type="evidence" value="ECO:0007669"/>
    <property type="project" value="UniProtKB-SubCell"/>
</dbReference>
<dbReference type="GO" id="GO:0071555">
    <property type="term" value="P:cell wall organization"/>
    <property type="evidence" value="ECO:0007669"/>
    <property type="project" value="UniProtKB-KW"/>
</dbReference>
<evidence type="ECO:0000256" key="8">
    <source>
        <dbReference type="ARBA" id="ARBA00023180"/>
    </source>
</evidence>
<dbReference type="InterPro" id="IPR008928">
    <property type="entry name" value="6-hairpin_glycosidase_sf"/>
</dbReference>
<keyword evidence="10" id="KW-0961">Cell wall biogenesis/degradation</keyword>
<feature type="signal peptide" evidence="12">
    <location>
        <begin position="1"/>
        <end position="16"/>
    </location>
</feature>
<proteinExistence type="inferred from homology"/>
<keyword evidence="7" id="KW-0472">Membrane</keyword>
<dbReference type="EC" id="3.2.1.101" evidence="4 11"/>
<reference evidence="13 14" key="1">
    <citation type="submission" date="2017-12" db="EMBL/GenBank/DDBJ databases">
        <title>Genome Sequence of a Multidrug-Resistant Candida haemulonii Isolate from a Patient with Chronic Leg Ulcers in Israel.</title>
        <authorList>
            <person name="Chow N.A."/>
            <person name="Gade L."/>
            <person name="Batra D."/>
            <person name="Rowe L.A."/>
            <person name="Ben-Ami R."/>
            <person name="Loparev V.N."/>
            <person name="Litvintseva A.P."/>
        </authorList>
    </citation>
    <scope>NUCLEOTIDE SEQUENCE [LARGE SCALE GENOMIC DNA]</scope>
    <source>
        <strain evidence="13 14">B11899</strain>
    </source>
</reference>
<keyword evidence="5 12" id="KW-0732">Signal</keyword>
<evidence type="ECO:0000256" key="7">
    <source>
        <dbReference type="ARBA" id="ARBA00023136"/>
    </source>
</evidence>
<comment type="catalytic activity">
    <reaction evidence="1 11">
        <text>Random hydrolysis of (1-&gt;6)-alpha-D-mannosidic linkages in unbranched (1-&gt;6)-mannans.</text>
        <dbReference type="EC" id="3.2.1.101"/>
    </reaction>
</comment>
<dbReference type="PIRSF" id="PIRSF016302">
    <property type="entry name" value="Man_a_manosd"/>
    <property type="match status" value="1"/>
</dbReference>
<sequence length="446" mass="50687">MRWWLFPVSLLSMVAAMKLEPESEESICEVSKNIVQGAMNYYLGNEYGGTVGMFSAPYYWWQAGEVFGGWIDYFHFCKPDNKTFEKILYDAMLHQAGSKFDYMPSNQSMTEGNDDQGVWGLTLLQAVERNFTDNKDNSWLSMAQSIYNQMSSRWDTTTCHGGLRWQIFTWNSGYNYKNSISNGCFFHIAARLYRYTDDERYLEQAEKIWDWMWGVGFMTDEDGEFIIYDGADDQTNCTDLTIHKWSYIYGVFLGGCAYLYNSTEDEIWKTRVEEILEASEYFYKDDVLQETTCEPWKMCNNDQRSFIALLVRNMGLTASLIPSLRDNIRNRMLRSSAIAAAQSCSGGEDGITCGQNWHENGWDGLYGLGEQMNALETVMTMITVDHEPYTADNGGSSKSVPDAGNHSTTSVNNNLFDVETKDKAGAAILTAVVLGLTLSGGVWMLF</sequence>
<dbReference type="InterPro" id="IPR005198">
    <property type="entry name" value="Glyco_hydro_76"/>
</dbReference>
<evidence type="ECO:0000256" key="9">
    <source>
        <dbReference type="ARBA" id="ARBA00023295"/>
    </source>
</evidence>
<evidence type="ECO:0000256" key="1">
    <source>
        <dbReference type="ARBA" id="ARBA00001452"/>
    </source>
</evidence>
<dbReference type="InterPro" id="IPR014480">
    <property type="entry name" value="Mannan-1_6-alpha_mannosidase"/>
</dbReference>
<evidence type="ECO:0000256" key="10">
    <source>
        <dbReference type="ARBA" id="ARBA00023316"/>
    </source>
</evidence>
<dbReference type="FunFam" id="1.50.10.20:FF:000006">
    <property type="entry name" value="Mannan endo-1,6-alpha-mannosidase"/>
    <property type="match status" value="1"/>
</dbReference>
<dbReference type="RefSeq" id="XP_025343885.1">
    <property type="nucleotide sequence ID" value="XM_025486335.1"/>
</dbReference>
<evidence type="ECO:0000256" key="6">
    <source>
        <dbReference type="ARBA" id="ARBA00022801"/>
    </source>
</evidence>
<accession>A0A2V1AYK5</accession>
<dbReference type="GO" id="GO:0008496">
    <property type="term" value="F:mannan endo-1,6-alpha-mannosidase activity"/>
    <property type="evidence" value="ECO:0007669"/>
    <property type="project" value="UniProtKB-UniRule"/>
</dbReference>
<dbReference type="EMBL" id="PKFO01000010">
    <property type="protein sequence ID" value="PVH22945.1"/>
    <property type="molecule type" value="Genomic_DNA"/>
</dbReference>
<evidence type="ECO:0000256" key="2">
    <source>
        <dbReference type="ARBA" id="ARBA00004308"/>
    </source>
</evidence>
<keyword evidence="8" id="KW-0325">Glycoprotein</keyword>
<protein>
    <recommendedName>
        <fullName evidence="4 11">Mannan endo-1,6-alpha-mannosidase</fullName>
        <ecNumber evidence="4 11">3.2.1.101</ecNumber>
    </recommendedName>
</protein>
<evidence type="ECO:0000313" key="13">
    <source>
        <dbReference type="EMBL" id="PVH22945.1"/>
    </source>
</evidence>
<keyword evidence="14" id="KW-1185">Reference proteome</keyword>
<dbReference type="VEuPathDB" id="FungiDB:CXQ85_002670"/>